<dbReference type="InterPro" id="IPR047057">
    <property type="entry name" value="MerR_fam"/>
</dbReference>
<evidence type="ECO:0000256" key="3">
    <source>
        <dbReference type="ARBA" id="ARBA00023125"/>
    </source>
</evidence>
<evidence type="ECO:0000256" key="1">
    <source>
        <dbReference type="ARBA" id="ARBA00022491"/>
    </source>
</evidence>
<dbReference type="PANTHER" id="PTHR30204:SF69">
    <property type="entry name" value="MERR-FAMILY TRANSCRIPTIONAL REGULATOR"/>
    <property type="match status" value="1"/>
</dbReference>
<reference evidence="6 7" key="1">
    <citation type="journal article" date="2015" name="Genome Announc.">
        <title>Expanding the biotechnology potential of lactobacilli through comparative genomics of 213 strains and associated genera.</title>
        <authorList>
            <person name="Sun Z."/>
            <person name="Harris H.M."/>
            <person name="McCann A."/>
            <person name="Guo C."/>
            <person name="Argimon S."/>
            <person name="Zhang W."/>
            <person name="Yang X."/>
            <person name="Jeffery I.B."/>
            <person name="Cooney J.C."/>
            <person name="Kagawa T.F."/>
            <person name="Liu W."/>
            <person name="Song Y."/>
            <person name="Salvetti E."/>
            <person name="Wrobel A."/>
            <person name="Rasinkangas P."/>
            <person name="Parkhill J."/>
            <person name="Rea M.C."/>
            <person name="O'Sullivan O."/>
            <person name="Ritari J."/>
            <person name="Douillard F.P."/>
            <person name="Paul Ross R."/>
            <person name="Yang R."/>
            <person name="Briner A.E."/>
            <person name="Felis G.E."/>
            <person name="de Vos W.M."/>
            <person name="Barrangou R."/>
            <person name="Klaenhammer T.R."/>
            <person name="Caufield P.W."/>
            <person name="Cui Y."/>
            <person name="Zhang H."/>
            <person name="O'Toole P.W."/>
        </authorList>
    </citation>
    <scope>NUCLEOTIDE SEQUENCE [LARGE SCALE GENOMIC DNA]</scope>
    <source>
        <strain evidence="6 7">DSM 15707</strain>
    </source>
</reference>
<evidence type="ECO:0000313" key="6">
    <source>
        <dbReference type="EMBL" id="KRL54688.1"/>
    </source>
</evidence>
<dbReference type="PRINTS" id="PR00040">
    <property type="entry name" value="HTHMERR"/>
</dbReference>
<dbReference type="CDD" id="cd01109">
    <property type="entry name" value="HTH_YyaN"/>
    <property type="match status" value="1"/>
</dbReference>
<feature type="domain" description="HTH merR-type" evidence="5">
    <location>
        <begin position="1"/>
        <end position="70"/>
    </location>
</feature>
<dbReference type="RefSeq" id="WP_057890413.1">
    <property type="nucleotide sequence ID" value="NZ_AZFE01000032.1"/>
</dbReference>
<dbReference type="InterPro" id="IPR009061">
    <property type="entry name" value="DNA-bd_dom_put_sf"/>
</dbReference>
<keyword evidence="7" id="KW-1185">Reference proteome</keyword>
<evidence type="ECO:0000256" key="4">
    <source>
        <dbReference type="ARBA" id="ARBA00023163"/>
    </source>
</evidence>
<protein>
    <recommendedName>
        <fullName evidence="5">HTH merR-type domain-containing protein</fullName>
    </recommendedName>
</protein>
<keyword evidence="4" id="KW-0804">Transcription</keyword>
<accession>A0A0R1RC67</accession>
<dbReference type="PANTHER" id="PTHR30204">
    <property type="entry name" value="REDOX-CYCLING DRUG-SENSING TRANSCRIPTIONAL ACTIVATOR SOXR"/>
    <property type="match status" value="1"/>
</dbReference>
<organism evidence="6 7">
    <name type="scientific">Paucilactobacillus oligofermentans DSM 15707 = LMG 22743</name>
    <dbReference type="NCBI Taxonomy" id="1423778"/>
    <lineage>
        <taxon>Bacteria</taxon>
        <taxon>Bacillati</taxon>
        <taxon>Bacillota</taxon>
        <taxon>Bacilli</taxon>
        <taxon>Lactobacillales</taxon>
        <taxon>Lactobacillaceae</taxon>
        <taxon>Paucilactobacillus</taxon>
    </lineage>
</organism>
<dbReference type="KEGG" id="lol:LACOL_1093"/>
<dbReference type="STRING" id="1423778.FC70_GL001487"/>
<dbReference type="PROSITE" id="PS50937">
    <property type="entry name" value="HTH_MERR_2"/>
    <property type="match status" value="1"/>
</dbReference>
<dbReference type="OrthoDB" id="9811174at2"/>
<proteinExistence type="predicted"/>
<dbReference type="GO" id="GO:0003677">
    <property type="term" value="F:DNA binding"/>
    <property type="evidence" value="ECO:0007669"/>
    <property type="project" value="UniProtKB-KW"/>
</dbReference>
<keyword evidence="3" id="KW-0238">DNA-binding</keyword>
<evidence type="ECO:0000313" key="7">
    <source>
        <dbReference type="Proteomes" id="UP000051697"/>
    </source>
</evidence>
<dbReference type="SMART" id="SM00422">
    <property type="entry name" value="HTH_MERR"/>
    <property type="match status" value="1"/>
</dbReference>
<dbReference type="EMBL" id="AZFE01000032">
    <property type="protein sequence ID" value="KRL54688.1"/>
    <property type="molecule type" value="Genomic_DNA"/>
</dbReference>
<evidence type="ECO:0000256" key="2">
    <source>
        <dbReference type="ARBA" id="ARBA00023015"/>
    </source>
</evidence>
<dbReference type="SUPFAM" id="SSF46955">
    <property type="entry name" value="Putative DNA-binding domain"/>
    <property type="match status" value="1"/>
</dbReference>
<dbReference type="Pfam" id="PF13411">
    <property type="entry name" value="MerR_1"/>
    <property type="match status" value="1"/>
</dbReference>
<dbReference type="GO" id="GO:0003700">
    <property type="term" value="F:DNA-binding transcription factor activity"/>
    <property type="evidence" value="ECO:0007669"/>
    <property type="project" value="InterPro"/>
</dbReference>
<keyword evidence="1" id="KW-0678">Repressor</keyword>
<gene>
    <name evidence="6" type="ORF">FC70_GL001487</name>
</gene>
<dbReference type="AlphaFoldDB" id="A0A0R1RC67"/>
<keyword evidence="2" id="KW-0805">Transcription regulation</keyword>
<dbReference type="Proteomes" id="UP000051697">
    <property type="component" value="Unassembled WGS sequence"/>
</dbReference>
<dbReference type="PATRIC" id="fig|1423778.4.peg.1523"/>
<comment type="caution">
    <text evidence="6">The sequence shown here is derived from an EMBL/GenBank/DDBJ whole genome shotgun (WGS) entry which is preliminary data.</text>
</comment>
<sequence length="117" mass="14101">MQYSIGEFSKICGLTIDTLRFYEKNELVFSNRDANNRRFYTEQDVIWIEFIIRLKKTGMSIKKMKSYAKLRYEGDSTIPKRLKILFDQLDDLHKSQNEIDDHIKFIEHKIKTYLDIN</sequence>
<name>A0A0R1RC67_9LACO</name>
<dbReference type="Gene3D" id="1.10.1660.10">
    <property type="match status" value="1"/>
</dbReference>
<dbReference type="InterPro" id="IPR000551">
    <property type="entry name" value="MerR-type_HTH_dom"/>
</dbReference>
<evidence type="ECO:0000259" key="5">
    <source>
        <dbReference type="PROSITE" id="PS50937"/>
    </source>
</evidence>